<name>A0A498K820_MALDO</name>
<dbReference type="Proteomes" id="UP000290289">
    <property type="component" value="Chromosome 3"/>
</dbReference>
<evidence type="ECO:0000313" key="1">
    <source>
        <dbReference type="EMBL" id="RXI03661.1"/>
    </source>
</evidence>
<sequence>MAPKVPNLEYLSWYQQDQLVISYPMSIIFECLLYLTVGCATSHALWDCLQIHSQTSVTNEATLSFHLLDLSKGFKRILREQLEKEIPCSVDHLPSVLQCLHLVNR</sequence>
<evidence type="ECO:0000313" key="2">
    <source>
        <dbReference type="Proteomes" id="UP000290289"/>
    </source>
</evidence>
<proteinExistence type="predicted"/>
<comment type="caution">
    <text evidence="1">The sequence shown here is derived from an EMBL/GenBank/DDBJ whole genome shotgun (WGS) entry which is preliminary data.</text>
</comment>
<keyword evidence="2" id="KW-1185">Reference proteome</keyword>
<reference evidence="1 2" key="1">
    <citation type="submission" date="2018-10" db="EMBL/GenBank/DDBJ databases">
        <title>A high-quality apple genome assembly.</title>
        <authorList>
            <person name="Hu J."/>
        </authorList>
    </citation>
    <scope>NUCLEOTIDE SEQUENCE [LARGE SCALE GENOMIC DNA]</scope>
    <source>
        <strain evidence="2">cv. HFTH1</strain>
        <tissue evidence="1">Young leaf</tissue>
    </source>
</reference>
<organism evidence="1 2">
    <name type="scientific">Malus domestica</name>
    <name type="common">Apple</name>
    <name type="synonym">Pyrus malus</name>
    <dbReference type="NCBI Taxonomy" id="3750"/>
    <lineage>
        <taxon>Eukaryota</taxon>
        <taxon>Viridiplantae</taxon>
        <taxon>Streptophyta</taxon>
        <taxon>Embryophyta</taxon>
        <taxon>Tracheophyta</taxon>
        <taxon>Spermatophyta</taxon>
        <taxon>Magnoliopsida</taxon>
        <taxon>eudicotyledons</taxon>
        <taxon>Gunneridae</taxon>
        <taxon>Pentapetalae</taxon>
        <taxon>rosids</taxon>
        <taxon>fabids</taxon>
        <taxon>Rosales</taxon>
        <taxon>Rosaceae</taxon>
        <taxon>Amygdaloideae</taxon>
        <taxon>Maleae</taxon>
        <taxon>Malus</taxon>
    </lineage>
</organism>
<accession>A0A498K820</accession>
<dbReference type="AlphaFoldDB" id="A0A498K820"/>
<protein>
    <submittedName>
        <fullName evidence="1">Uncharacterized protein</fullName>
    </submittedName>
</protein>
<gene>
    <name evidence="1" type="ORF">DVH24_004313</name>
</gene>
<dbReference type="EMBL" id="RDQH01000329">
    <property type="protein sequence ID" value="RXI03661.1"/>
    <property type="molecule type" value="Genomic_DNA"/>
</dbReference>